<organism evidence="5 6">
    <name type="scientific">Chryseobacterium pennae</name>
    <dbReference type="NCBI Taxonomy" id="2258962"/>
    <lineage>
        <taxon>Bacteria</taxon>
        <taxon>Pseudomonadati</taxon>
        <taxon>Bacteroidota</taxon>
        <taxon>Flavobacteriia</taxon>
        <taxon>Flavobacteriales</taxon>
        <taxon>Weeksellaceae</taxon>
        <taxon>Chryseobacterium group</taxon>
        <taxon>Chryseobacterium</taxon>
    </lineage>
</organism>
<keyword evidence="1 2" id="KW-0238">DNA-binding</keyword>
<dbReference type="Pfam" id="PF00436">
    <property type="entry name" value="SSB"/>
    <property type="match status" value="1"/>
</dbReference>
<dbReference type="GO" id="GO:0006260">
    <property type="term" value="P:DNA replication"/>
    <property type="evidence" value="ECO:0007669"/>
    <property type="project" value="InterPro"/>
</dbReference>
<evidence type="ECO:0000313" key="6">
    <source>
        <dbReference type="Proteomes" id="UP000256686"/>
    </source>
</evidence>
<dbReference type="SUPFAM" id="SSF50249">
    <property type="entry name" value="Nucleic acid-binding proteins"/>
    <property type="match status" value="1"/>
</dbReference>
<gene>
    <name evidence="5" type="ORF">DRF65_13710</name>
</gene>
<dbReference type="EMBL" id="QNVT01000012">
    <property type="protein sequence ID" value="REC61790.1"/>
    <property type="molecule type" value="Genomic_DNA"/>
</dbReference>
<protein>
    <recommendedName>
        <fullName evidence="2 3">Single-stranded DNA-binding protein</fullName>
    </recommendedName>
</protein>
<dbReference type="PROSITE" id="PS50935">
    <property type="entry name" value="SSB"/>
    <property type="match status" value="1"/>
</dbReference>
<dbReference type="InterPro" id="IPR011344">
    <property type="entry name" value="ssDNA-bd"/>
</dbReference>
<dbReference type="RefSeq" id="WP_115971328.1">
    <property type="nucleotide sequence ID" value="NZ_QNVT01000012.1"/>
</dbReference>
<reference evidence="6" key="1">
    <citation type="submission" date="2018-06" db="EMBL/GenBank/DDBJ databases">
        <authorList>
            <person name="Lum Nde A."/>
            <person name="Hugo C."/>
        </authorList>
    </citation>
    <scope>NUCLEOTIDE SEQUENCE [LARGE SCALE GENOMIC DNA]</scope>
    <source>
        <strain evidence="6">1_F178</strain>
    </source>
</reference>
<dbReference type="InterPro" id="IPR012340">
    <property type="entry name" value="NA-bd_OB-fold"/>
</dbReference>
<evidence type="ECO:0000256" key="1">
    <source>
        <dbReference type="ARBA" id="ARBA00023125"/>
    </source>
</evidence>
<dbReference type="InterPro" id="IPR000424">
    <property type="entry name" value="Primosome_PriB/ssb"/>
</dbReference>
<keyword evidence="6" id="KW-1185">Reference proteome</keyword>
<proteinExistence type="predicted"/>
<sequence length="132" mass="14402">MNISGTLTANAKVSTTATGKEVVNFTIAINDSYKDKDGNRVEHTTFIDCAYWLTAKASTWLVKGLYVELYGELSARAWINKDGEAKAGINFHVMAIKPIGKFGKKETQTVQATTAQTNKEPVAIGDDDNLPF</sequence>
<accession>A0A3D9C7C8</accession>
<evidence type="ECO:0000256" key="4">
    <source>
        <dbReference type="SAM" id="MobiDB-lite"/>
    </source>
</evidence>
<evidence type="ECO:0000256" key="3">
    <source>
        <dbReference type="RuleBase" id="RU000524"/>
    </source>
</evidence>
<name>A0A3D9C7C8_9FLAO</name>
<feature type="region of interest" description="Disordered" evidence="4">
    <location>
        <begin position="112"/>
        <end position="132"/>
    </location>
</feature>
<dbReference type="GO" id="GO:0003697">
    <property type="term" value="F:single-stranded DNA binding"/>
    <property type="evidence" value="ECO:0007669"/>
    <property type="project" value="InterPro"/>
</dbReference>
<dbReference type="NCBIfam" id="TIGR00621">
    <property type="entry name" value="ssb"/>
    <property type="match status" value="1"/>
</dbReference>
<dbReference type="Gene3D" id="2.40.50.140">
    <property type="entry name" value="Nucleic acid-binding proteins"/>
    <property type="match status" value="1"/>
</dbReference>
<comment type="caution">
    <text evidence="5">The sequence shown here is derived from an EMBL/GenBank/DDBJ whole genome shotgun (WGS) entry which is preliminary data.</text>
</comment>
<dbReference type="AlphaFoldDB" id="A0A3D9C7C8"/>
<dbReference type="PIRSF" id="PIRSF002070">
    <property type="entry name" value="SSB"/>
    <property type="match status" value="1"/>
</dbReference>
<dbReference type="Proteomes" id="UP000256686">
    <property type="component" value="Unassembled WGS sequence"/>
</dbReference>
<evidence type="ECO:0000256" key="2">
    <source>
        <dbReference type="PIRNR" id="PIRNR002070"/>
    </source>
</evidence>
<evidence type="ECO:0000313" key="5">
    <source>
        <dbReference type="EMBL" id="REC61790.1"/>
    </source>
</evidence>